<accession>A0ABW5XTA2</accession>
<feature type="chain" id="PRO_5046755280" description="TonB-like protein" evidence="1">
    <location>
        <begin position="22"/>
        <end position="156"/>
    </location>
</feature>
<protein>
    <recommendedName>
        <fullName evidence="4">TonB-like protein</fullName>
    </recommendedName>
</protein>
<keyword evidence="1" id="KW-0732">Signal</keyword>
<organism evidence="2 3">
    <name type="scientific">Mucilaginibacter antarcticus</name>
    <dbReference type="NCBI Taxonomy" id="1855725"/>
    <lineage>
        <taxon>Bacteria</taxon>
        <taxon>Pseudomonadati</taxon>
        <taxon>Bacteroidota</taxon>
        <taxon>Sphingobacteriia</taxon>
        <taxon>Sphingobacteriales</taxon>
        <taxon>Sphingobacteriaceae</taxon>
        <taxon>Mucilaginibacter</taxon>
    </lineage>
</organism>
<dbReference type="Proteomes" id="UP001597601">
    <property type="component" value="Unassembled WGS sequence"/>
</dbReference>
<proteinExistence type="predicted"/>
<dbReference type="RefSeq" id="WP_377128581.1">
    <property type="nucleotide sequence ID" value="NZ_JBHUHN010000001.1"/>
</dbReference>
<name>A0ABW5XTA2_9SPHI</name>
<evidence type="ECO:0008006" key="4">
    <source>
        <dbReference type="Google" id="ProtNLM"/>
    </source>
</evidence>
<keyword evidence="3" id="KW-1185">Reference proteome</keyword>
<comment type="caution">
    <text evidence="2">The sequence shown here is derived from an EMBL/GenBank/DDBJ whole genome shotgun (WGS) entry which is preliminary data.</text>
</comment>
<dbReference type="EMBL" id="JBHUON010000016">
    <property type="protein sequence ID" value="MFD2865725.1"/>
    <property type="molecule type" value="Genomic_DNA"/>
</dbReference>
<evidence type="ECO:0000313" key="3">
    <source>
        <dbReference type="Proteomes" id="UP001597601"/>
    </source>
</evidence>
<feature type="signal peptide" evidence="1">
    <location>
        <begin position="1"/>
        <end position="21"/>
    </location>
</feature>
<evidence type="ECO:0000313" key="2">
    <source>
        <dbReference type="EMBL" id="MFD2865725.1"/>
    </source>
</evidence>
<evidence type="ECO:0000256" key="1">
    <source>
        <dbReference type="SAM" id="SignalP"/>
    </source>
</evidence>
<gene>
    <name evidence="2" type="ORF">ACFSYC_13585</name>
</gene>
<reference evidence="3" key="1">
    <citation type="journal article" date="2019" name="Int. J. Syst. Evol. Microbiol.">
        <title>The Global Catalogue of Microorganisms (GCM) 10K type strain sequencing project: providing services to taxonomists for standard genome sequencing and annotation.</title>
        <authorList>
            <consortium name="The Broad Institute Genomics Platform"/>
            <consortium name="The Broad Institute Genome Sequencing Center for Infectious Disease"/>
            <person name="Wu L."/>
            <person name="Ma J."/>
        </authorList>
    </citation>
    <scope>NUCLEOTIDE SEQUENCE [LARGE SCALE GENOMIC DNA]</scope>
    <source>
        <strain evidence="3">KCTC 52232</strain>
    </source>
</reference>
<sequence>MKNLTNALIAVLCLFNLHAHAQQYDAPIYEFYGSVTKALPVSYKPVAVMIKIDVDHAGKVADITLSDSAQPDFRRQFEAAKKAFNMEALNRYINLNKLKHTSFLIPYYVTNANNKSKPQTDPLLTKFKGKEFKGKVRVLRPISSTYAITTTTTKAL</sequence>